<dbReference type="PROSITE" id="PS51257">
    <property type="entry name" value="PROKAR_LIPOPROTEIN"/>
    <property type="match status" value="1"/>
</dbReference>
<organism evidence="2 3">
    <name type="scientific">Candidatus Nephthysia bennettiae</name>
    <dbReference type="NCBI Taxonomy" id="3127016"/>
    <lineage>
        <taxon>Bacteria</taxon>
        <taxon>Bacillati</taxon>
        <taxon>Candidatus Dormiibacterota</taxon>
        <taxon>Candidatus Dormibacteria</taxon>
        <taxon>Candidatus Dormibacterales</taxon>
        <taxon>Candidatus Dormibacteraceae</taxon>
        <taxon>Candidatus Nephthysia</taxon>
    </lineage>
</organism>
<keyword evidence="1" id="KW-0732">Signal</keyword>
<dbReference type="EMBL" id="JAEKNR010000073">
    <property type="protein sequence ID" value="MBJ7597705.1"/>
    <property type="molecule type" value="Genomic_DNA"/>
</dbReference>
<feature type="chain" id="PRO_5044861727" description="Lipoprotein" evidence="1">
    <location>
        <begin position="25"/>
        <end position="182"/>
    </location>
</feature>
<keyword evidence="3" id="KW-1185">Reference proteome</keyword>
<sequence length="182" mass="18823">MTQRPDVRLCLALVVGAVALAACAGATAPATPHSAADTTSSGDIPDTQAYVSFTPTAGGYSLKVPDGWTSTANGSAVTFTSHFNSIRVDTVAAPQALTTASVTASELPALRSGTPSFALRDVTSVHRSAGEAVRIRYTSQSQPDPVTGRTVRLDVERYEFWRGGVQATLTLADPAGADNTDP</sequence>
<dbReference type="RefSeq" id="WP_338200142.1">
    <property type="nucleotide sequence ID" value="NZ_JAEKNR010000073.1"/>
</dbReference>
<accession>A0A934K8L0</accession>
<comment type="caution">
    <text evidence="2">The sequence shown here is derived from an EMBL/GenBank/DDBJ whole genome shotgun (WGS) entry which is preliminary data.</text>
</comment>
<feature type="signal peptide" evidence="1">
    <location>
        <begin position="1"/>
        <end position="24"/>
    </location>
</feature>
<dbReference type="AlphaFoldDB" id="A0A934K8L0"/>
<evidence type="ECO:0000313" key="2">
    <source>
        <dbReference type="EMBL" id="MBJ7597705.1"/>
    </source>
</evidence>
<evidence type="ECO:0008006" key="4">
    <source>
        <dbReference type="Google" id="ProtNLM"/>
    </source>
</evidence>
<evidence type="ECO:0000256" key="1">
    <source>
        <dbReference type="SAM" id="SignalP"/>
    </source>
</evidence>
<name>A0A934K8L0_9BACT</name>
<protein>
    <recommendedName>
        <fullName evidence="4">Lipoprotein</fullName>
    </recommendedName>
</protein>
<evidence type="ECO:0000313" key="3">
    <source>
        <dbReference type="Proteomes" id="UP000612893"/>
    </source>
</evidence>
<gene>
    <name evidence="2" type="ORF">JF922_06430</name>
</gene>
<dbReference type="Proteomes" id="UP000612893">
    <property type="component" value="Unassembled WGS sequence"/>
</dbReference>
<reference evidence="2" key="1">
    <citation type="submission" date="2020-10" db="EMBL/GenBank/DDBJ databases">
        <title>Ca. Dormibacterota MAGs.</title>
        <authorList>
            <person name="Montgomery K."/>
        </authorList>
    </citation>
    <scope>NUCLEOTIDE SEQUENCE [LARGE SCALE GENOMIC DNA]</scope>
    <source>
        <strain evidence="2">SC8812_S17_10</strain>
    </source>
</reference>
<proteinExistence type="predicted"/>